<dbReference type="CDD" id="cd00060">
    <property type="entry name" value="FHA"/>
    <property type="match status" value="1"/>
</dbReference>
<proteinExistence type="predicted"/>
<dbReference type="OrthoDB" id="277679at2"/>
<keyword evidence="4" id="KW-1185">Reference proteome</keyword>
<dbReference type="PANTHER" id="PTHR23308">
    <property type="entry name" value="NUCLEAR INHIBITOR OF PROTEIN PHOSPHATASE-1"/>
    <property type="match status" value="1"/>
</dbReference>
<dbReference type="EMBL" id="CP017641">
    <property type="protein sequence ID" value="APZ96954.1"/>
    <property type="molecule type" value="Genomic_DNA"/>
</dbReference>
<dbReference type="InterPro" id="IPR050923">
    <property type="entry name" value="Cell_Proc_Reg/RNA_Proc"/>
</dbReference>
<reference evidence="3 4" key="1">
    <citation type="journal article" date="2016" name="Front. Microbiol.">
        <title>Fuerstia marisgermanicae gen. nov., sp. nov., an Unusual Member of the Phylum Planctomycetes from the German Wadden Sea.</title>
        <authorList>
            <person name="Kohn T."/>
            <person name="Heuer A."/>
            <person name="Jogler M."/>
            <person name="Vollmers J."/>
            <person name="Boedeker C."/>
            <person name="Bunk B."/>
            <person name="Rast P."/>
            <person name="Borchert D."/>
            <person name="Glockner I."/>
            <person name="Freese H.M."/>
            <person name="Klenk H.P."/>
            <person name="Overmann J."/>
            <person name="Kaster A.K."/>
            <person name="Rohde M."/>
            <person name="Wiegand S."/>
            <person name="Jogler C."/>
        </authorList>
    </citation>
    <scope>NUCLEOTIDE SEQUENCE [LARGE SCALE GENOMIC DNA]</scope>
    <source>
        <strain evidence="3 4">NH11</strain>
    </source>
</reference>
<feature type="region of interest" description="Disordered" evidence="1">
    <location>
        <begin position="178"/>
        <end position="211"/>
    </location>
</feature>
<dbReference type="Proteomes" id="UP000187735">
    <property type="component" value="Chromosome"/>
</dbReference>
<evidence type="ECO:0000313" key="4">
    <source>
        <dbReference type="Proteomes" id="UP000187735"/>
    </source>
</evidence>
<dbReference type="SUPFAM" id="SSF49879">
    <property type="entry name" value="SMAD/FHA domain"/>
    <property type="match status" value="1"/>
</dbReference>
<dbReference type="PROSITE" id="PS50006">
    <property type="entry name" value="FHA_DOMAIN"/>
    <property type="match status" value="1"/>
</dbReference>
<evidence type="ECO:0000259" key="2">
    <source>
        <dbReference type="PROSITE" id="PS50006"/>
    </source>
</evidence>
<dbReference type="STRING" id="1891926.Fuma_06630"/>
<feature type="domain" description="FHA" evidence="2">
    <location>
        <begin position="21"/>
        <end position="71"/>
    </location>
</feature>
<evidence type="ECO:0000313" key="3">
    <source>
        <dbReference type="EMBL" id="APZ96954.1"/>
    </source>
</evidence>
<evidence type="ECO:0000256" key="1">
    <source>
        <dbReference type="SAM" id="MobiDB-lite"/>
    </source>
</evidence>
<protein>
    <submittedName>
        <fullName evidence="3">Transcriptional regulatory protein EmbR</fullName>
    </submittedName>
</protein>
<dbReference type="AlphaFoldDB" id="A0A1P8WSC1"/>
<accession>A0A1P8WSC1</accession>
<feature type="compositionally biased region" description="Basic and acidic residues" evidence="1">
    <location>
        <begin position="132"/>
        <end position="142"/>
    </location>
</feature>
<dbReference type="RefSeq" id="WP_077027913.1">
    <property type="nucleotide sequence ID" value="NZ_CP017641.1"/>
</dbReference>
<dbReference type="InterPro" id="IPR000253">
    <property type="entry name" value="FHA_dom"/>
</dbReference>
<dbReference type="Gene3D" id="2.60.200.20">
    <property type="match status" value="1"/>
</dbReference>
<gene>
    <name evidence="3" type="primary">embR_3</name>
    <name evidence="3" type="ORF">Fuma_06630</name>
</gene>
<dbReference type="InterPro" id="IPR008984">
    <property type="entry name" value="SMAD_FHA_dom_sf"/>
</dbReference>
<dbReference type="SMART" id="SM00240">
    <property type="entry name" value="FHA"/>
    <property type="match status" value="1"/>
</dbReference>
<dbReference type="Pfam" id="PF00498">
    <property type="entry name" value="FHA"/>
    <property type="match status" value="1"/>
</dbReference>
<name>A0A1P8WSC1_9PLAN</name>
<sequence length="211" mass="23472">MVAVLQPVKPGKIIAIDRAVVLVGRSSDCDNVINGSQKISRRHCCLVQVDTDYYVRDLGSMNGVWLNNERVNREAKLSIGDRLTIGDVEFLFHPNARIEQKKNIAAPPKQPAASAPTKPKQPTSNSAAAQVDNEKHRPDRAASELARPPKNTGLNNVDDGSELDDVIPLDELEREEAQQFETNEYEVIDEPIGDDDPRDDILMFDDEDDED</sequence>
<feature type="compositionally biased region" description="Low complexity" evidence="1">
    <location>
        <begin position="105"/>
        <end position="123"/>
    </location>
</feature>
<feature type="compositionally biased region" description="Acidic residues" evidence="1">
    <location>
        <begin position="183"/>
        <end position="211"/>
    </location>
</feature>
<dbReference type="KEGG" id="fmr:Fuma_06630"/>
<feature type="region of interest" description="Disordered" evidence="1">
    <location>
        <begin position="102"/>
        <end position="166"/>
    </location>
</feature>
<organism evidence="3 4">
    <name type="scientific">Fuerstiella marisgermanici</name>
    <dbReference type="NCBI Taxonomy" id="1891926"/>
    <lineage>
        <taxon>Bacteria</taxon>
        <taxon>Pseudomonadati</taxon>
        <taxon>Planctomycetota</taxon>
        <taxon>Planctomycetia</taxon>
        <taxon>Planctomycetales</taxon>
        <taxon>Planctomycetaceae</taxon>
        <taxon>Fuerstiella</taxon>
    </lineage>
</organism>